<protein>
    <submittedName>
        <fullName evidence="2">4a-hydroxytetrahydrobiopterin dehydratase</fullName>
    </submittedName>
</protein>
<dbReference type="EMBL" id="JADQDF010000001">
    <property type="protein sequence ID" value="MBW0127597.1"/>
    <property type="molecule type" value="Genomic_DNA"/>
</dbReference>
<keyword evidence="3" id="KW-1185">Reference proteome</keyword>
<evidence type="ECO:0000313" key="3">
    <source>
        <dbReference type="Proteomes" id="UP000694300"/>
    </source>
</evidence>
<dbReference type="PANTHER" id="PTHR12599:SF0">
    <property type="entry name" value="PTERIN-4-ALPHA-CARBINOLAMINE DEHYDRATASE"/>
    <property type="match status" value="1"/>
</dbReference>
<dbReference type="RefSeq" id="WP_218591735.1">
    <property type="nucleotide sequence ID" value="NZ_JADQDE010000271.1"/>
</dbReference>
<feature type="domain" description="Glyoxalase-like" evidence="1">
    <location>
        <begin position="112"/>
        <end position="214"/>
    </location>
</feature>
<dbReference type="Pfam" id="PF18029">
    <property type="entry name" value="Glyoxalase_6"/>
    <property type="match status" value="1"/>
</dbReference>
<dbReference type="Proteomes" id="UP000694300">
    <property type="component" value="Unassembled WGS sequence"/>
</dbReference>
<sequence>MTGGDRVLLTGRDVDGEGLADWRPLFAELRARFRTADFASALELVNRIGAVAEEADHHPDLGLAWGRVDVRLSSHDVGGLTQRDVRLARVISTVAAEVGATAVTDGLATVELALDTPDLAAVRPFWAAVLGYELGSDPVEIVDPTGTHPTIWFQESTDDGEVPQRWHLDVRVPPEVAGERIGAALAAGGTLVGDDRAPAVVVLADAQGNKACVTTWQGRD</sequence>
<accession>A0ABS6U5V3</accession>
<gene>
    <name evidence="2" type="ORF">I4I82_07860</name>
</gene>
<organism evidence="2 3">
    <name type="scientific">Pseudonocardia oceani</name>
    <dbReference type="NCBI Taxonomy" id="2792013"/>
    <lineage>
        <taxon>Bacteria</taxon>
        <taxon>Bacillati</taxon>
        <taxon>Actinomycetota</taxon>
        <taxon>Actinomycetes</taxon>
        <taxon>Pseudonocardiales</taxon>
        <taxon>Pseudonocardiaceae</taxon>
        <taxon>Pseudonocardia</taxon>
    </lineage>
</organism>
<dbReference type="PANTHER" id="PTHR12599">
    <property type="entry name" value="PTERIN-4-ALPHA-CARBINOLAMINE DEHYDRATASE"/>
    <property type="match status" value="1"/>
</dbReference>
<evidence type="ECO:0000313" key="2">
    <source>
        <dbReference type="EMBL" id="MBW0127597.1"/>
    </source>
</evidence>
<dbReference type="InterPro" id="IPR041581">
    <property type="entry name" value="Glyoxalase_6"/>
</dbReference>
<comment type="caution">
    <text evidence="2">The sequence shown here is derived from an EMBL/GenBank/DDBJ whole genome shotgun (WGS) entry which is preliminary data.</text>
</comment>
<dbReference type="InterPro" id="IPR001533">
    <property type="entry name" value="Pterin_deHydtase"/>
</dbReference>
<name>A0ABS6U5V3_9PSEU</name>
<dbReference type="CDD" id="cd00488">
    <property type="entry name" value="PCD_DCoH"/>
    <property type="match status" value="1"/>
</dbReference>
<dbReference type="Pfam" id="PF01329">
    <property type="entry name" value="Pterin_4a"/>
    <property type="match status" value="1"/>
</dbReference>
<reference evidence="2 3" key="1">
    <citation type="submission" date="2020-11" db="EMBL/GenBank/DDBJ databases">
        <title>Pseudonocardia abyssalis sp. nov. and Pseudonocardia oceani sp. nov., description and phylogenomic analysis of two novel actinomycetes isolated from the deep Southern Ocean.</title>
        <authorList>
            <person name="Parra J."/>
        </authorList>
    </citation>
    <scope>NUCLEOTIDE SEQUENCE [LARGE SCALE GENOMIC DNA]</scope>
    <source>
        <strain evidence="3">KRD185</strain>
    </source>
</reference>
<proteinExistence type="predicted"/>
<evidence type="ECO:0000259" key="1">
    <source>
        <dbReference type="Pfam" id="PF18029"/>
    </source>
</evidence>